<feature type="signal peptide" evidence="7">
    <location>
        <begin position="1"/>
        <end position="23"/>
    </location>
</feature>
<evidence type="ECO:0000256" key="5">
    <source>
        <dbReference type="SAM" id="MobiDB-lite"/>
    </source>
</evidence>
<keyword evidence="6" id="KW-1133">Transmembrane helix</keyword>
<gene>
    <name evidence="9" type="primary">LOC113044620</name>
</gene>
<dbReference type="InterPro" id="IPR015631">
    <property type="entry name" value="CD2/SLAM_rcpt"/>
</dbReference>
<protein>
    <submittedName>
        <fullName evidence="9">SLAM family member 7-like isoform X1</fullName>
    </submittedName>
</protein>
<accession>A0A6P6JLS6</accession>
<name>A0A6P6JLS6_CARAU</name>
<sequence>MSPLKYWMTVICTLFIAIGAASGQEVKNVFVEVGGRVSFQPTSINPYVSSILWKQRDGESVVKAIEWDAEDGVFIPNKNFNNITTLNKETGQITITNLTVERSGLYTIDINHKEEEQRFKLEVLPPVPKPVIKIEIKVNPDAVYLICEFSETIIWKNSTGGTLQGSPQSPKGEFIKVEKQGNPDFFYTCTLENALRNSTSDPVYERDLFKDTQLEKGAAKRNDGGSPWIVPTVIILILILAPIILYKVWEKFHKIVHDNFKDTPCIGAILKRLDGKNSEDIQSVEESTKMTINVDAQPGGESTVNGDPQPGGEPNGEEEKQEDDKQNEILLDGGESETPNSQDVKM</sequence>
<evidence type="ECO:0000313" key="9">
    <source>
        <dbReference type="RefSeq" id="XP_026060540.1"/>
    </source>
</evidence>
<comment type="subcellular location">
    <subcellularLocation>
        <location evidence="1">Membrane</location>
    </subcellularLocation>
</comment>
<evidence type="ECO:0000256" key="1">
    <source>
        <dbReference type="ARBA" id="ARBA00004370"/>
    </source>
</evidence>
<organism evidence="8 9">
    <name type="scientific">Carassius auratus</name>
    <name type="common">Goldfish</name>
    <dbReference type="NCBI Taxonomy" id="7957"/>
    <lineage>
        <taxon>Eukaryota</taxon>
        <taxon>Metazoa</taxon>
        <taxon>Chordata</taxon>
        <taxon>Craniata</taxon>
        <taxon>Vertebrata</taxon>
        <taxon>Euteleostomi</taxon>
        <taxon>Actinopterygii</taxon>
        <taxon>Neopterygii</taxon>
        <taxon>Teleostei</taxon>
        <taxon>Ostariophysi</taxon>
        <taxon>Cypriniformes</taxon>
        <taxon>Cyprinidae</taxon>
        <taxon>Cyprininae</taxon>
        <taxon>Carassius</taxon>
    </lineage>
</organism>
<dbReference type="PANTHER" id="PTHR12080">
    <property type="entry name" value="SIGNALING LYMPHOCYTIC ACTIVATION MOLECULE"/>
    <property type="match status" value="1"/>
</dbReference>
<dbReference type="PANTHER" id="PTHR12080:SF48">
    <property type="entry name" value="IMMUNOGLOBULIN SUBTYPE DOMAIN-CONTAINING PROTEIN"/>
    <property type="match status" value="1"/>
</dbReference>
<evidence type="ECO:0000256" key="4">
    <source>
        <dbReference type="ARBA" id="ARBA00023180"/>
    </source>
</evidence>
<dbReference type="Proteomes" id="UP000515129">
    <property type="component" value="Chromosome 26"/>
</dbReference>
<keyword evidence="6" id="KW-0812">Transmembrane</keyword>
<dbReference type="KEGG" id="caua:113044620"/>
<feature type="region of interest" description="Disordered" evidence="5">
    <location>
        <begin position="294"/>
        <end position="346"/>
    </location>
</feature>
<evidence type="ECO:0000256" key="3">
    <source>
        <dbReference type="ARBA" id="ARBA00023136"/>
    </source>
</evidence>
<keyword evidence="8" id="KW-1185">Reference proteome</keyword>
<dbReference type="SUPFAM" id="SSF48726">
    <property type="entry name" value="Immunoglobulin"/>
    <property type="match status" value="1"/>
</dbReference>
<dbReference type="InterPro" id="IPR013783">
    <property type="entry name" value="Ig-like_fold"/>
</dbReference>
<keyword evidence="3 6" id="KW-0472">Membrane</keyword>
<feature type="compositionally biased region" description="Polar residues" evidence="5">
    <location>
        <begin position="337"/>
        <end position="346"/>
    </location>
</feature>
<reference evidence="9" key="1">
    <citation type="submission" date="2025-08" db="UniProtKB">
        <authorList>
            <consortium name="RefSeq"/>
        </authorList>
    </citation>
    <scope>IDENTIFICATION</scope>
    <source>
        <strain evidence="9">Wakin</strain>
        <tissue evidence="9">Muscle</tissue>
    </source>
</reference>
<evidence type="ECO:0000313" key="8">
    <source>
        <dbReference type="Proteomes" id="UP000515129"/>
    </source>
</evidence>
<evidence type="ECO:0000256" key="2">
    <source>
        <dbReference type="ARBA" id="ARBA00022729"/>
    </source>
</evidence>
<dbReference type="RefSeq" id="XP_026060540.1">
    <property type="nucleotide sequence ID" value="XM_026204755.1"/>
</dbReference>
<dbReference type="GeneID" id="113044620"/>
<keyword evidence="2 7" id="KW-0732">Signal</keyword>
<feature type="chain" id="PRO_5027925760" evidence="7">
    <location>
        <begin position="24"/>
        <end position="346"/>
    </location>
</feature>
<feature type="transmembrane region" description="Helical" evidence="6">
    <location>
        <begin position="228"/>
        <end position="249"/>
    </location>
</feature>
<dbReference type="OrthoDB" id="8741746at2759"/>
<dbReference type="InterPro" id="IPR036179">
    <property type="entry name" value="Ig-like_dom_sf"/>
</dbReference>
<evidence type="ECO:0000256" key="7">
    <source>
        <dbReference type="SAM" id="SignalP"/>
    </source>
</evidence>
<keyword evidence="4" id="KW-0325">Glycoprotein</keyword>
<proteinExistence type="predicted"/>
<evidence type="ECO:0000256" key="6">
    <source>
        <dbReference type="SAM" id="Phobius"/>
    </source>
</evidence>
<dbReference type="AlphaFoldDB" id="A0A6P6JLS6"/>
<dbReference type="GO" id="GO:0016020">
    <property type="term" value="C:membrane"/>
    <property type="evidence" value="ECO:0007669"/>
    <property type="project" value="UniProtKB-SubCell"/>
</dbReference>
<dbReference type="Gene3D" id="2.60.40.10">
    <property type="entry name" value="Immunoglobulins"/>
    <property type="match status" value="1"/>
</dbReference>